<dbReference type="Gene3D" id="1.50.10.10">
    <property type="match status" value="1"/>
</dbReference>
<dbReference type="PRINTS" id="PR00747">
    <property type="entry name" value="GLYHDRLASE47"/>
</dbReference>
<dbReference type="CAZy" id="GH47">
    <property type="family name" value="Glycoside Hydrolase Family 47"/>
</dbReference>
<dbReference type="InterPro" id="IPR012341">
    <property type="entry name" value="6hp_glycosidase-like_sf"/>
</dbReference>
<dbReference type="GO" id="GO:0004571">
    <property type="term" value="F:mannosyl-oligosaccharide 1,2-alpha-mannosidase activity"/>
    <property type="evidence" value="ECO:0007669"/>
    <property type="project" value="InterPro"/>
</dbReference>
<keyword evidence="6" id="KW-0106">Calcium</keyword>
<evidence type="ECO:0000256" key="6">
    <source>
        <dbReference type="PIRSR" id="PIRSR601382-2"/>
    </source>
</evidence>
<proteinExistence type="evidence at transcript level"/>
<evidence type="ECO:0000256" key="8">
    <source>
        <dbReference type="RuleBase" id="RU361193"/>
    </source>
</evidence>
<dbReference type="PANTHER" id="PTHR11742">
    <property type="entry name" value="MANNOSYL-OLIGOSACCHARIDE ALPHA-1,2-MANNOSIDASE-RELATED"/>
    <property type="match status" value="1"/>
</dbReference>
<reference evidence="9" key="1">
    <citation type="submission" date="1998-12" db="EMBL/GenBank/DDBJ databases">
        <title>Mannosidase I of Scherffelia dubia.</title>
        <authorList>
            <person name="Ruesing M."/>
            <person name="Grunow A."/>
            <person name="Becker B."/>
            <person name="Melkonian M."/>
        </authorList>
    </citation>
    <scope>NUCLEOTIDE SEQUENCE</scope>
</reference>
<accession>Q9FET4</accession>
<feature type="binding site" evidence="6">
    <location>
        <position position="329"/>
    </location>
    <ligand>
        <name>Ca(2+)</name>
        <dbReference type="ChEBI" id="CHEBI:29108"/>
    </ligand>
</feature>
<keyword evidence="8 9" id="KW-0326">Glycosidase</keyword>
<dbReference type="GO" id="GO:0005783">
    <property type="term" value="C:endoplasmic reticulum"/>
    <property type="evidence" value="ECO:0007669"/>
    <property type="project" value="TreeGrafter"/>
</dbReference>
<keyword evidence="6" id="KW-0479">Metal-binding</keyword>
<dbReference type="PANTHER" id="PTHR11742:SF6">
    <property type="entry name" value="MANNOSYL-OLIGOSACCHARIDE ALPHA-1,2-MANNOSIDASE IA-RELATED"/>
    <property type="match status" value="1"/>
</dbReference>
<dbReference type="GO" id="GO:0005975">
    <property type="term" value="P:carbohydrate metabolic process"/>
    <property type="evidence" value="ECO:0007669"/>
    <property type="project" value="InterPro"/>
</dbReference>
<evidence type="ECO:0000313" key="9">
    <source>
        <dbReference type="EMBL" id="CAC20907.1"/>
    </source>
</evidence>
<dbReference type="EC" id="3.2.1.-" evidence="8"/>
<evidence type="ECO:0000256" key="7">
    <source>
        <dbReference type="PIRSR" id="PIRSR601382-3"/>
    </source>
</evidence>
<name>Q9FET4_SCHDU</name>
<dbReference type="AlphaFoldDB" id="Q9FET4"/>
<dbReference type="EMBL" id="AJ131824">
    <property type="protein sequence ID" value="CAC20907.1"/>
    <property type="molecule type" value="mRNA"/>
</dbReference>
<protein>
    <recommendedName>
        <fullName evidence="8">alpha-1,2-Mannosidase</fullName>
        <ecNumber evidence="8">3.2.1.-</ecNumber>
    </recommendedName>
</protein>
<dbReference type="InterPro" id="IPR050749">
    <property type="entry name" value="Glycosyl_Hydrolase_47"/>
</dbReference>
<evidence type="ECO:0000256" key="2">
    <source>
        <dbReference type="ARBA" id="ARBA00004922"/>
    </source>
</evidence>
<evidence type="ECO:0000256" key="1">
    <source>
        <dbReference type="ARBA" id="ARBA00001913"/>
    </source>
</evidence>
<dbReference type="InterPro" id="IPR001382">
    <property type="entry name" value="Glyco_hydro_47"/>
</dbReference>
<keyword evidence="4 8" id="KW-0378">Hydrolase</keyword>
<dbReference type="Pfam" id="PF01532">
    <property type="entry name" value="Glyco_hydro_47"/>
    <property type="match status" value="1"/>
</dbReference>
<organism evidence="9">
    <name type="scientific">Scherffelia dubia</name>
    <name type="common">Green alga</name>
    <name type="synonym">Chlamydomonas dubia</name>
    <dbReference type="NCBI Taxonomy" id="3190"/>
    <lineage>
        <taxon>Eukaryota</taxon>
        <taxon>Viridiplantae</taxon>
        <taxon>Chlorophyta</taxon>
        <taxon>core chlorophytes</taxon>
        <taxon>Chlorodendrophyceae</taxon>
        <taxon>Chlorodendrales</taxon>
        <taxon>Chlorodendraceae</taxon>
        <taxon>Scherffelia</taxon>
    </lineage>
</organism>
<comment type="similarity">
    <text evidence="3 8">Belongs to the glycosyl hydrolase 47 family.</text>
</comment>
<dbReference type="InterPro" id="IPR036026">
    <property type="entry name" value="Seven-hairpin_glycosidases"/>
</dbReference>
<evidence type="ECO:0000256" key="4">
    <source>
        <dbReference type="ARBA" id="ARBA00022801"/>
    </source>
</evidence>
<dbReference type="SUPFAM" id="SSF48225">
    <property type="entry name" value="Seven-hairpin glycosidases"/>
    <property type="match status" value="1"/>
</dbReference>
<evidence type="ECO:0000256" key="3">
    <source>
        <dbReference type="ARBA" id="ARBA00007658"/>
    </source>
</evidence>
<comment type="cofactor">
    <cofactor evidence="1 6">
        <name>Ca(2+)</name>
        <dbReference type="ChEBI" id="CHEBI:29108"/>
    </cofactor>
</comment>
<keyword evidence="5 7" id="KW-1015">Disulfide bond</keyword>
<evidence type="ECO:0000256" key="5">
    <source>
        <dbReference type="ARBA" id="ARBA00023157"/>
    </source>
</evidence>
<feature type="non-terminal residue" evidence="9">
    <location>
        <position position="1"/>
    </location>
</feature>
<feature type="disulfide bond" evidence="7">
    <location>
        <begin position="169"/>
        <end position="203"/>
    </location>
</feature>
<dbReference type="GO" id="GO:0005509">
    <property type="term" value="F:calcium ion binding"/>
    <property type="evidence" value="ECO:0007669"/>
    <property type="project" value="InterPro"/>
</dbReference>
<dbReference type="GO" id="GO:0000139">
    <property type="term" value="C:Golgi membrane"/>
    <property type="evidence" value="ECO:0007669"/>
    <property type="project" value="TreeGrafter"/>
</dbReference>
<comment type="pathway">
    <text evidence="2">Protein modification; protein glycosylation.</text>
</comment>
<sequence length="338" mass="38529">RSWRSLLAAFDTASGIRFRWSTAHGCISNRWTSGRAILAEFGTLQMEFYMLSSKTGRTVYRREGRGMHSALLNRLYPTKGLLPVFLDADSGSTTEKVSLGAMGDSYYEYLLKVWILFGKQDEMLRGMWERAMDEMLEQLVYKSAPSGFTYVASKTDYGSIAYEMEHLTCFVPGMLALGAHHGGVKERKAARYMKAAEEITQFCYQMYIKMPTRLAPDIVEIKRGAGLRGRGATAAPNRQRPEAVESFFVLYRVTADPKYREWAWTVFTTFERLVLGQMGGMPACRTSTVQRPVLTDKMQSFWLAETLKYLYLIFMPPTTFSLDEWVLNTEAHPMKISP</sequence>